<protein>
    <recommendedName>
        <fullName evidence="3">Reverse transcriptase domain-containing protein</fullName>
    </recommendedName>
</protein>
<dbReference type="AlphaFoldDB" id="A0AAV3ZZS3"/>
<proteinExistence type="predicted"/>
<evidence type="ECO:0008006" key="3">
    <source>
        <dbReference type="Google" id="ProtNLM"/>
    </source>
</evidence>
<gene>
    <name evidence="1" type="ORF">PoB_002703700</name>
</gene>
<dbReference type="EMBL" id="BLXT01003118">
    <property type="protein sequence ID" value="GFO00532.1"/>
    <property type="molecule type" value="Genomic_DNA"/>
</dbReference>
<organism evidence="1 2">
    <name type="scientific">Plakobranchus ocellatus</name>
    <dbReference type="NCBI Taxonomy" id="259542"/>
    <lineage>
        <taxon>Eukaryota</taxon>
        <taxon>Metazoa</taxon>
        <taxon>Spiralia</taxon>
        <taxon>Lophotrochozoa</taxon>
        <taxon>Mollusca</taxon>
        <taxon>Gastropoda</taxon>
        <taxon>Heterobranchia</taxon>
        <taxon>Euthyneura</taxon>
        <taxon>Panpulmonata</taxon>
        <taxon>Sacoglossa</taxon>
        <taxon>Placobranchoidea</taxon>
        <taxon>Plakobranchidae</taxon>
        <taxon>Plakobranchus</taxon>
    </lineage>
</organism>
<reference evidence="1 2" key="1">
    <citation type="journal article" date="2021" name="Elife">
        <title>Chloroplast acquisition without the gene transfer in kleptoplastic sea slugs, Plakobranchus ocellatus.</title>
        <authorList>
            <person name="Maeda T."/>
            <person name="Takahashi S."/>
            <person name="Yoshida T."/>
            <person name="Shimamura S."/>
            <person name="Takaki Y."/>
            <person name="Nagai Y."/>
            <person name="Toyoda A."/>
            <person name="Suzuki Y."/>
            <person name="Arimoto A."/>
            <person name="Ishii H."/>
            <person name="Satoh N."/>
            <person name="Nishiyama T."/>
            <person name="Hasebe M."/>
            <person name="Maruyama T."/>
            <person name="Minagawa J."/>
            <person name="Obokata J."/>
            <person name="Shigenobu S."/>
        </authorList>
    </citation>
    <scope>NUCLEOTIDE SEQUENCE [LARGE SCALE GENOMIC DNA]</scope>
</reference>
<evidence type="ECO:0000313" key="1">
    <source>
        <dbReference type="EMBL" id="GFO00532.1"/>
    </source>
</evidence>
<name>A0AAV3ZZS3_9GAST</name>
<dbReference type="Proteomes" id="UP000735302">
    <property type="component" value="Unassembled WGS sequence"/>
</dbReference>
<sequence>MIDRIEDSYRNVECRVLHPNQLTDPFTVDTRVRQGRILSPMMFSYAMDWLMRNVTRDKRQGIQWTVTPVLEDLHFALTSDYYLKDTKITKKTKDPCEDEH</sequence>
<accession>A0AAV3ZZS3</accession>
<keyword evidence="2" id="KW-1185">Reference proteome</keyword>
<comment type="caution">
    <text evidence="1">The sequence shown here is derived from an EMBL/GenBank/DDBJ whole genome shotgun (WGS) entry which is preliminary data.</text>
</comment>
<evidence type="ECO:0000313" key="2">
    <source>
        <dbReference type="Proteomes" id="UP000735302"/>
    </source>
</evidence>